<dbReference type="InterPro" id="IPR050204">
    <property type="entry name" value="AraC_XylS_family_regulators"/>
</dbReference>
<dbReference type="PRINTS" id="PR00032">
    <property type="entry name" value="HTHARAC"/>
</dbReference>
<evidence type="ECO:0000256" key="1">
    <source>
        <dbReference type="ARBA" id="ARBA00023015"/>
    </source>
</evidence>
<keyword evidence="3" id="KW-0804">Transcription</keyword>
<dbReference type="PROSITE" id="PS01124">
    <property type="entry name" value="HTH_ARAC_FAMILY_2"/>
    <property type="match status" value="1"/>
</dbReference>
<evidence type="ECO:0000256" key="2">
    <source>
        <dbReference type="ARBA" id="ARBA00023125"/>
    </source>
</evidence>
<dbReference type="PANTHER" id="PTHR46796">
    <property type="entry name" value="HTH-TYPE TRANSCRIPTIONAL ACTIVATOR RHAS-RELATED"/>
    <property type="match status" value="1"/>
</dbReference>
<dbReference type="SUPFAM" id="SSF46689">
    <property type="entry name" value="Homeodomain-like"/>
    <property type="match status" value="2"/>
</dbReference>
<dbReference type="InterPro" id="IPR018060">
    <property type="entry name" value="HTH_AraC"/>
</dbReference>
<dbReference type="InterPro" id="IPR020449">
    <property type="entry name" value="Tscrpt_reg_AraC-type_HTH"/>
</dbReference>
<dbReference type="Pfam" id="PF12833">
    <property type="entry name" value="HTH_18"/>
    <property type="match status" value="1"/>
</dbReference>
<dbReference type="InterPro" id="IPR018062">
    <property type="entry name" value="HTH_AraC-typ_CS"/>
</dbReference>
<feature type="domain" description="HTH araC/xylS-type" evidence="4">
    <location>
        <begin position="56"/>
        <end position="153"/>
    </location>
</feature>
<accession>A0A226WZM9</accession>
<dbReference type="AlphaFoldDB" id="A0A226WZM9"/>
<gene>
    <name evidence="6" type="ORF">BSU04_16910</name>
    <name evidence="5" type="ORF">BSU04_21780</name>
</gene>
<evidence type="ECO:0000313" key="5">
    <source>
        <dbReference type="EMBL" id="OXC76651.1"/>
    </source>
</evidence>
<dbReference type="Gene3D" id="1.10.10.60">
    <property type="entry name" value="Homeodomain-like"/>
    <property type="match status" value="2"/>
</dbReference>
<dbReference type="EMBL" id="MTHB01000109">
    <property type="protein sequence ID" value="OXC77212.1"/>
    <property type="molecule type" value="Genomic_DNA"/>
</dbReference>
<dbReference type="GO" id="GO:0043565">
    <property type="term" value="F:sequence-specific DNA binding"/>
    <property type="evidence" value="ECO:0007669"/>
    <property type="project" value="InterPro"/>
</dbReference>
<organism evidence="5 7">
    <name type="scientific">Caballeronia sordidicola</name>
    <name type="common">Burkholderia sordidicola</name>
    <dbReference type="NCBI Taxonomy" id="196367"/>
    <lineage>
        <taxon>Bacteria</taxon>
        <taxon>Pseudomonadati</taxon>
        <taxon>Pseudomonadota</taxon>
        <taxon>Betaproteobacteria</taxon>
        <taxon>Burkholderiales</taxon>
        <taxon>Burkholderiaceae</taxon>
        <taxon>Caballeronia</taxon>
    </lineage>
</organism>
<comment type="caution">
    <text evidence="5">The sequence shown here is derived from an EMBL/GenBank/DDBJ whole genome shotgun (WGS) entry which is preliminary data.</text>
</comment>
<name>A0A226WZM9_CABSO</name>
<evidence type="ECO:0000313" key="6">
    <source>
        <dbReference type="EMBL" id="OXC77212.1"/>
    </source>
</evidence>
<protein>
    <submittedName>
        <fullName evidence="6">Transcriptional regulator containing an amidase protein and an AraC-type DNA-binding HTH protein</fullName>
    </submittedName>
    <submittedName>
        <fullName evidence="5">Transcriptional regulator, AraC family</fullName>
    </submittedName>
</protein>
<keyword evidence="2 6" id="KW-0238">DNA-binding</keyword>
<dbReference type="SMART" id="SM00342">
    <property type="entry name" value="HTH_ARAC"/>
    <property type="match status" value="1"/>
</dbReference>
<proteinExistence type="predicted"/>
<keyword evidence="1" id="KW-0805">Transcription regulation</keyword>
<dbReference type="PROSITE" id="PS00041">
    <property type="entry name" value="HTH_ARAC_FAMILY_1"/>
    <property type="match status" value="1"/>
</dbReference>
<dbReference type="GO" id="GO:0003700">
    <property type="term" value="F:DNA-binding transcription factor activity"/>
    <property type="evidence" value="ECO:0007669"/>
    <property type="project" value="InterPro"/>
</dbReference>
<dbReference type="Proteomes" id="UP000214720">
    <property type="component" value="Unassembled WGS sequence"/>
</dbReference>
<sequence>MRVEIDSGCPSGRLYAEGLCIAMFGYLGTRFSTPPQSSNLTKASRTSQRLTPGSIARIRDYVQAHLSADLSIAELGKILNLSAFHFARMFKASVGVSPHRFILEQRVERAAMLLSADLSLAEIALIVGFSSQAHFTQVFRKLTGTTPARSRAS</sequence>
<dbReference type="InterPro" id="IPR009057">
    <property type="entry name" value="Homeodomain-like_sf"/>
</dbReference>
<evidence type="ECO:0000256" key="3">
    <source>
        <dbReference type="ARBA" id="ARBA00023163"/>
    </source>
</evidence>
<dbReference type="PANTHER" id="PTHR46796:SF6">
    <property type="entry name" value="ARAC SUBFAMILY"/>
    <property type="match status" value="1"/>
</dbReference>
<dbReference type="EMBL" id="MTHB01000123">
    <property type="protein sequence ID" value="OXC76651.1"/>
    <property type="molecule type" value="Genomic_DNA"/>
</dbReference>
<reference evidence="5" key="2">
    <citation type="submission" date="2017-01" db="EMBL/GenBank/DDBJ databases">
        <authorList>
            <person name="Mah S.A."/>
            <person name="Swanson W.J."/>
            <person name="Moy G.W."/>
            <person name="Vacquier V.D."/>
        </authorList>
    </citation>
    <scope>NUCLEOTIDE SEQUENCE</scope>
    <source>
        <strain evidence="5">PAMC 26633</strain>
    </source>
</reference>
<reference evidence="7" key="1">
    <citation type="submission" date="2017-01" db="EMBL/GenBank/DDBJ databases">
        <title>Genome Analysis of Deinococcus marmoris KOPRI26562.</title>
        <authorList>
            <person name="Kim J.H."/>
            <person name="Oh H.-M."/>
        </authorList>
    </citation>
    <scope>NUCLEOTIDE SEQUENCE [LARGE SCALE GENOMIC DNA]</scope>
    <source>
        <strain evidence="7">PAMC 26633</strain>
    </source>
</reference>
<evidence type="ECO:0000313" key="7">
    <source>
        <dbReference type="Proteomes" id="UP000214720"/>
    </source>
</evidence>
<evidence type="ECO:0000259" key="4">
    <source>
        <dbReference type="PROSITE" id="PS01124"/>
    </source>
</evidence>